<feature type="compositionally biased region" description="Basic and acidic residues" evidence="1">
    <location>
        <begin position="1639"/>
        <end position="1652"/>
    </location>
</feature>
<feature type="compositionally biased region" description="Low complexity" evidence="1">
    <location>
        <begin position="1756"/>
        <end position="1767"/>
    </location>
</feature>
<feature type="compositionally biased region" description="Low complexity" evidence="1">
    <location>
        <begin position="228"/>
        <end position="239"/>
    </location>
</feature>
<proteinExistence type="predicted"/>
<feature type="compositionally biased region" description="Polar residues" evidence="1">
    <location>
        <begin position="1927"/>
        <end position="1946"/>
    </location>
</feature>
<feature type="region of interest" description="Disordered" evidence="1">
    <location>
        <begin position="873"/>
        <end position="905"/>
    </location>
</feature>
<feature type="region of interest" description="Disordered" evidence="1">
    <location>
        <begin position="208"/>
        <end position="300"/>
    </location>
</feature>
<feature type="region of interest" description="Disordered" evidence="1">
    <location>
        <begin position="1373"/>
        <end position="1426"/>
    </location>
</feature>
<feature type="compositionally biased region" description="Polar residues" evidence="1">
    <location>
        <begin position="1770"/>
        <end position="1786"/>
    </location>
</feature>
<evidence type="ECO:0000313" key="3">
    <source>
        <dbReference type="Proteomes" id="UP000673552"/>
    </source>
</evidence>
<protein>
    <submittedName>
        <fullName evidence="2">Uncharacterized protein</fullName>
    </submittedName>
</protein>
<feature type="region of interest" description="Disordered" evidence="1">
    <location>
        <begin position="1756"/>
        <end position="1802"/>
    </location>
</feature>
<dbReference type="OrthoDB" id="273803at2759"/>
<evidence type="ECO:0000313" key="2">
    <source>
        <dbReference type="EMBL" id="KAG5481054.1"/>
    </source>
</evidence>
<dbReference type="Proteomes" id="UP000673552">
    <property type="component" value="Unassembled WGS sequence"/>
</dbReference>
<evidence type="ECO:0000256" key="1">
    <source>
        <dbReference type="SAM" id="MobiDB-lite"/>
    </source>
</evidence>
<dbReference type="EMBL" id="JAFEUZ010000018">
    <property type="protein sequence ID" value="KAG5481054.1"/>
    <property type="molecule type" value="Genomic_DNA"/>
</dbReference>
<feature type="compositionally biased region" description="Polar residues" evidence="1">
    <location>
        <begin position="277"/>
        <end position="297"/>
    </location>
</feature>
<organism evidence="2 3">
    <name type="scientific">Leishmania martiniquensis</name>
    <dbReference type="NCBI Taxonomy" id="1580590"/>
    <lineage>
        <taxon>Eukaryota</taxon>
        <taxon>Discoba</taxon>
        <taxon>Euglenozoa</taxon>
        <taxon>Kinetoplastea</taxon>
        <taxon>Metakinetoplastina</taxon>
        <taxon>Trypanosomatida</taxon>
        <taxon>Trypanosomatidae</taxon>
        <taxon>Leishmaniinae</taxon>
        <taxon>Leishmania</taxon>
    </lineage>
</organism>
<keyword evidence="3" id="KW-1185">Reference proteome</keyword>
<gene>
    <name evidence="2" type="ORF">LSCM1_06730</name>
</gene>
<feature type="compositionally biased region" description="Gly residues" evidence="1">
    <location>
        <begin position="1148"/>
        <end position="1159"/>
    </location>
</feature>
<feature type="region of interest" description="Disordered" evidence="1">
    <location>
        <begin position="1607"/>
        <end position="1692"/>
    </location>
</feature>
<feature type="compositionally biased region" description="Basic residues" evidence="1">
    <location>
        <begin position="1662"/>
        <end position="1692"/>
    </location>
</feature>
<feature type="compositionally biased region" description="Low complexity" evidence="1">
    <location>
        <begin position="1953"/>
        <end position="1963"/>
    </location>
</feature>
<dbReference type="KEGG" id="lmat:92516652"/>
<feature type="region of interest" description="Disordered" evidence="1">
    <location>
        <begin position="1908"/>
        <end position="1969"/>
    </location>
</feature>
<dbReference type="GeneID" id="92516652"/>
<feature type="compositionally biased region" description="Low complexity" evidence="1">
    <location>
        <begin position="1160"/>
        <end position="1171"/>
    </location>
</feature>
<comment type="caution">
    <text evidence="2">The sequence shown here is derived from an EMBL/GenBank/DDBJ whole genome shotgun (WGS) entry which is preliminary data.</text>
</comment>
<feature type="compositionally biased region" description="Low complexity" evidence="1">
    <location>
        <begin position="885"/>
        <end position="901"/>
    </location>
</feature>
<dbReference type="RefSeq" id="XP_067179487.1">
    <property type="nucleotide sequence ID" value="XM_067324140.1"/>
</dbReference>
<feature type="compositionally biased region" description="Basic and acidic residues" evidence="1">
    <location>
        <begin position="922"/>
        <end position="933"/>
    </location>
</feature>
<accession>A0A836KMN0</accession>
<feature type="region of interest" description="Disordered" evidence="1">
    <location>
        <begin position="609"/>
        <end position="677"/>
    </location>
</feature>
<sequence>MASGAGSTGGSGSALLPTITAELRNEFYPLLSTLASCGSDISATYVMELFFTLARFDAVLKAKERQLFVSTAQQLITRLLQQLQKVHRRRQLLDENERFVGELVERCAALECLCSARDGDGYCHSNDGEDLGDVDISRQAVSAASVQDDVVDERVDGGETVLSAAAASRRRASPSATYTGSTIVAQETRRFSFDNNLDHLVGQTLLQRSRQQQQRKADSGGNVRSISAATTEGGEATTALSTPSSFPQRHLQPPPPLQQQQHSGPRPTSRLHHAGQAHSSATPPRAQGTVTTEQTTGRALDEEVSRVAAASSSFAGAAAPTDVTSAVYSGVQYALQEHFRNNVRHTLTGSALTAPSSLNELVQQQLPQLRDTMTRPSSRSSEWVTAVDGGVGEADLGSAQQQQSLTLDPSLVSSPAPVLCPLSSPYIGSLPHANTSTISVAAEASGASTSNAVGVGAGGLFGPKTMSGFSALYSPTTQEPVDTARAWERMFWRFLDGLTATGDLAVLLTLLCRGNAAQTQGTVAPAPTTCGFFAGHKSSLGAGRGGPAKNAASSTDAVRASSKSLAASSLTAKCGVQLLMEELKRSGTYSRLLPTAKASQVLNSSAAAGAGTTGAVGPKDEAAGSSVVTKGERETRVGEPERQQQQHARDAPRSLAAQTRTPVGGVPSAGSHPSNGNSTVLLNLSDLAREEELRLHRDFWTHIPAILSTLTEGVMYSGSHSTVSPDENSSNAPCATSSGCGEVTGLEASHDGNFDWGAAPIHGDANGNGREDGQLDDLKVGAGVTDAEGDEGNALAALHLPSTEALQLLPIFAPLLRNYTDGVRQLMRTAPEYARSIQAQHARALAVAAAASAQQQQQQSALLSPNYDNVTATGGECPLEREHSATVSTSSASAPLSTARAGQARTVPQSFLATHMQELRESHTLPSGGDRRPAGGGGGGATAAAATGCGSNPNSPAPAGIAEHSLLASGSCTEVRAVDVFVYALVTAIYVQCSMAVAMQQQQRARVNATGCAMEAPTFATVEEGAANVKSTFSEGGRTPSGRCSPQMNWQGPAAPFDVGTGGASSNINASMLTEEDRALDQNLANASLSNTGVGESSWWWNGSLLGGLRDGAGGGGYSLSGSFSLPPSTLFRPYLHSLHPMTLRDSGAGGGGTEGHMGSGSFRGPRSSPPLQAHVNHQQQQQQQWSQPLTNFSFDVRYSVTDAALSLLRVAHEMKSSGSAGSDGPSAANYGRGSSFGLRILCEKLHPIEFATQDIVACANDFSWVSLPSLMKAELQHLQEQLRDASHAIQRMEGQVRGELALLLFRLLSIVLDWLMPAVYVADPRVWLFYRKWCCDLYRVLCTDAALLEEFRRLLNQSGLAVGSAAAADASGLQRRRGGSTREVNERSGAKTRSATSVPTLGLQRGPPLFPGSGMAPSPPQARSTMASALVAAGAAAASGSGSQGTSTGCIAREGAIVLTDRASQHPSVSCASPAADDASAATSASIEDASSFILPGSSLTVSVSHESPPLQPGGPNFLAQEEADHRGEAVGGTASLRAAQALLSDGGTVVPLLCPFLITRLVAATLRGIDADIAESLLWVVGQATATDDAAGECLESGTVEDASGLLGGARRSRSVSSGAPQNRRAPGVSGRGLQSDGEHRGTRSGRHADEGEEGLSAAHQRHCGHVAHRTSSGHRLPAHPHRSGARYHRSSSADARVGSGAAATAVSHYAFDSEDGDGGYGDHWYGVLEDRERGKMASAPLQNRFMATGPERAMAGGAASASPALPHTTSRTPFSKRASTGGSQHLPLPSQPSDGPTLVHHHRFRYPSVDGYADVAKLYLSTLDDAEVFLSPHDPVYASLVLSAADLHLHDLRDTATAAALVSAYLVDVGEEHIQGPVWEELPAVLIGSEVSGDIASSLNAASHAAGSASSTPPAPGRGFSVTRARQGNTQAPTTSVAASSNAAGVDSGPAAAASSSQAAAPPPQQPYVPMVIPSWANAHEKDDFLATLRLLRQMQTFLVSAQTEPKSDVSES</sequence>
<feature type="region of interest" description="Disordered" evidence="1">
    <location>
        <begin position="922"/>
        <end position="949"/>
    </location>
</feature>
<name>A0A836KMN0_9TRYP</name>
<feature type="compositionally biased region" description="Basic and acidic residues" evidence="1">
    <location>
        <begin position="630"/>
        <end position="652"/>
    </location>
</feature>
<reference evidence="3" key="2">
    <citation type="journal article" date="2021" name="Sci. Data">
        <title>Chromosome-scale genome sequencing, assembly and annotation of six genomes from subfamily Leishmaniinae.</title>
        <authorList>
            <person name="Almutairi H."/>
            <person name="Urbaniak M.D."/>
            <person name="Bates M.D."/>
            <person name="Jariyapan N."/>
            <person name="Kwakye-Nuako G."/>
            <person name="Thomaz Soccol V."/>
            <person name="Al-Salem W.S."/>
            <person name="Dillon R.J."/>
            <person name="Bates P.A."/>
            <person name="Gatherer D."/>
        </authorList>
    </citation>
    <scope>NUCLEOTIDE SEQUENCE [LARGE SCALE GENOMIC DNA]</scope>
</reference>
<feature type="region of interest" description="Disordered" evidence="1">
    <location>
        <begin position="1143"/>
        <end position="1187"/>
    </location>
</feature>
<reference evidence="3" key="1">
    <citation type="journal article" date="2021" name="Microbiol. Resour. Announc.">
        <title>LGAAP: Leishmaniinae Genome Assembly and Annotation Pipeline.</title>
        <authorList>
            <person name="Almutairi H."/>
            <person name="Urbaniak M.D."/>
            <person name="Bates M.D."/>
            <person name="Jariyapan N."/>
            <person name="Kwakye-Nuako G."/>
            <person name="Thomaz-Soccol V."/>
            <person name="Al-Salem W.S."/>
            <person name="Dillon R.J."/>
            <person name="Bates P.A."/>
            <person name="Gatherer D."/>
        </authorList>
    </citation>
    <scope>NUCLEOTIDE SEQUENCE [LARGE SCALE GENOMIC DNA]</scope>
</reference>